<dbReference type="SUPFAM" id="SSF52058">
    <property type="entry name" value="L domain-like"/>
    <property type="match status" value="1"/>
</dbReference>
<reference evidence="6 7" key="1">
    <citation type="submission" date="2019-07" db="EMBL/GenBank/DDBJ databases">
        <title>De Novo Assembly of kiwifruit Actinidia rufa.</title>
        <authorList>
            <person name="Sugita-Konishi S."/>
            <person name="Sato K."/>
            <person name="Mori E."/>
            <person name="Abe Y."/>
            <person name="Kisaki G."/>
            <person name="Hamano K."/>
            <person name="Suezawa K."/>
            <person name="Otani M."/>
            <person name="Fukuda T."/>
            <person name="Manabe T."/>
            <person name="Gomi K."/>
            <person name="Tabuchi M."/>
            <person name="Akimitsu K."/>
            <person name="Kataoka I."/>
        </authorList>
    </citation>
    <scope>NUCLEOTIDE SEQUENCE [LARGE SCALE GENOMIC DNA]</scope>
    <source>
        <strain evidence="7">cv. Fuchu</strain>
    </source>
</reference>
<dbReference type="InterPro" id="IPR001611">
    <property type="entry name" value="Leu-rich_rpt"/>
</dbReference>
<evidence type="ECO:0000256" key="4">
    <source>
        <dbReference type="SAM" id="Phobius"/>
    </source>
</evidence>
<dbReference type="Pfam" id="PF08263">
    <property type="entry name" value="LRRNT_2"/>
    <property type="match status" value="1"/>
</dbReference>
<dbReference type="InterPro" id="IPR013210">
    <property type="entry name" value="LRR_N_plant-typ"/>
</dbReference>
<dbReference type="EMBL" id="BJWL01000013">
    <property type="protein sequence ID" value="GFY99674.1"/>
    <property type="molecule type" value="Genomic_DNA"/>
</dbReference>
<dbReference type="AlphaFoldDB" id="A0A7J0FLU5"/>
<keyword evidence="1" id="KW-0433">Leucine-rich repeat</keyword>
<gene>
    <name evidence="6" type="ORF">Acr_13g0010740</name>
</gene>
<protein>
    <recommendedName>
        <fullName evidence="5">Leucine-rich repeat-containing N-terminal plant-type domain-containing protein</fullName>
    </recommendedName>
</protein>
<feature type="domain" description="Leucine-rich repeat-containing N-terminal plant-type" evidence="5">
    <location>
        <begin position="27"/>
        <end position="68"/>
    </location>
</feature>
<organism evidence="6 7">
    <name type="scientific">Actinidia rufa</name>
    <dbReference type="NCBI Taxonomy" id="165716"/>
    <lineage>
        <taxon>Eukaryota</taxon>
        <taxon>Viridiplantae</taxon>
        <taxon>Streptophyta</taxon>
        <taxon>Embryophyta</taxon>
        <taxon>Tracheophyta</taxon>
        <taxon>Spermatophyta</taxon>
        <taxon>Magnoliopsida</taxon>
        <taxon>eudicotyledons</taxon>
        <taxon>Gunneridae</taxon>
        <taxon>Pentapetalae</taxon>
        <taxon>asterids</taxon>
        <taxon>Ericales</taxon>
        <taxon>Actinidiaceae</taxon>
        <taxon>Actinidia</taxon>
    </lineage>
</organism>
<evidence type="ECO:0000259" key="5">
    <source>
        <dbReference type="Pfam" id="PF08263"/>
    </source>
</evidence>
<dbReference type="PANTHER" id="PTHR48060:SF17">
    <property type="entry name" value="LRR RECEPTOR-LIKE SERINE_THREONINE-PROTEIN KINASE IRK-RELATED"/>
    <property type="match status" value="1"/>
</dbReference>
<evidence type="ECO:0000313" key="6">
    <source>
        <dbReference type="EMBL" id="GFY99674.1"/>
    </source>
</evidence>
<evidence type="ECO:0000256" key="1">
    <source>
        <dbReference type="ARBA" id="ARBA00022614"/>
    </source>
</evidence>
<sequence length="333" mass="37642">MGSSMWWLWAMVVFVLVKGWCCFGCLEQERIALLQLKANINYPNATSLRSWDEKENVNCCKWERVECNSSTGHVTQISLNKTRNYWISEYWFFNASLFLPFKELRTLFLSTNNLGGWVENEGFERLSSLPNLEVLDLSKIGSITAVLSSLGGLSSLKYLDLGENQLNGTTRFNTFHGLKELDLGNNYIEEFEPIQGLEGSTTRSNLEALKLSGNYLNNSIFASLRGLSTLKFLDLSYNGLKGSIHVKEFAAFRNLEELDLSGNEIESFENPEGAISLERFKVLYLNNAEFNTSYLVKSLLALSSIKTLYLEDSELKGEFTVEGKLKETKLGSL</sequence>
<dbReference type="Pfam" id="PF13855">
    <property type="entry name" value="LRR_8"/>
    <property type="match status" value="1"/>
</dbReference>
<evidence type="ECO:0000313" key="7">
    <source>
        <dbReference type="Proteomes" id="UP000585474"/>
    </source>
</evidence>
<dbReference type="SMART" id="SM00365">
    <property type="entry name" value="LRR_SD22"/>
    <property type="match status" value="5"/>
</dbReference>
<keyword evidence="4" id="KW-1133">Transmembrane helix</keyword>
<dbReference type="Gene3D" id="3.80.10.10">
    <property type="entry name" value="Ribonuclease Inhibitor"/>
    <property type="match status" value="2"/>
</dbReference>
<dbReference type="InterPro" id="IPR053211">
    <property type="entry name" value="DNA_repair-toleration"/>
</dbReference>
<dbReference type="OrthoDB" id="1738872at2759"/>
<comment type="caution">
    <text evidence="6">The sequence shown here is derived from an EMBL/GenBank/DDBJ whole genome shotgun (WGS) entry which is preliminary data.</text>
</comment>
<dbReference type="InterPro" id="IPR032675">
    <property type="entry name" value="LRR_dom_sf"/>
</dbReference>
<dbReference type="PANTHER" id="PTHR48060">
    <property type="entry name" value="DNA DAMAGE-REPAIR/TOLERATION PROTEIN DRT100"/>
    <property type="match status" value="1"/>
</dbReference>
<keyword evidence="2" id="KW-0732">Signal</keyword>
<evidence type="ECO:0000256" key="3">
    <source>
        <dbReference type="ARBA" id="ARBA00022737"/>
    </source>
</evidence>
<evidence type="ECO:0000256" key="2">
    <source>
        <dbReference type="ARBA" id="ARBA00022729"/>
    </source>
</evidence>
<dbReference type="PROSITE" id="PS51450">
    <property type="entry name" value="LRR"/>
    <property type="match status" value="2"/>
</dbReference>
<name>A0A7J0FLU5_9ERIC</name>
<dbReference type="PRINTS" id="PR00019">
    <property type="entry name" value="LEURICHRPT"/>
</dbReference>
<keyword evidence="4" id="KW-0812">Transmembrane</keyword>
<dbReference type="Proteomes" id="UP000585474">
    <property type="component" value="Unassembled WGS sequence"/>
</dbReference>
<keyword evidence="7" id="KW-1185">Reference proteome</keyword>
<keyword evidence="4" id="KW-0472">Membrane</keyword>
<accession>A0A7J0FLU5</accession>
<proteinExistence type="predicted"/>
<keyword evidence="3" id="KW-0677">Repeat</keyword>
<feature type="transmembrane region" description="Helical" evidence="4">
    <location>
        <begin position="6"/>
        <end position="26"/>
    </location>
</feature>